<dbReference type="InterPro" id="IPR000014">
    <property type="entry name" value="PAS"/>
</dbReference>
<evidence type="ECO:0000256" key="6">
    <source>
        <dbReference type="ARBA" id="ARBA00022777"/>
    </source>
</evidence>
<sequence length="719" mass="76017">MSLDSLPRPRHGLLLGLALVLLLIGAAHLAVEVFLDHERRQAEDAGFDDAGRTAEAARLTLLRTLDVVQVLSRMSQERATLAAEGNAAAVAAMEALARQVARRRAFGILQVALVGPEGRVAWSSEERWQTPVDLSDRAHFRAHLPGPDGIPPDRLYISEPLVGRVTKLPTIQASRVVLDEVGRFAGVAVISLDPFDLSRLLRELLPDEAGVISVIREDGIVLARSQGAAATGGDRLEPDSPAMALLRSGREGNFHAIGSPGGRTTYSAIRRVPDSPVYVAAGIAVAQAAAVANRLRTMLRAGEVALALLAFGTLGLFHQRRQRHANQAALATAKTLQRQLARVLEGLPGSAYRAELDAAGQLRFLYGSSSITGLTGLSLAEARDLPAWLARIEAAEPPDALQGLHRRAAREGRQMVDVLFRRPDGTRCWLRITVQPVRRHPDGRVELVGYVADVTEQREAFSAVVNSAKLATLGEMATGLAHELNQPVAIMALAAENTIRALRRRGPEAIPDALRRMERIGALAQRAKAIIDHLRAFGRTDPGPLDAVSVAEAARGAAMLVGAALREAAVTLVLDLPPDLPRVRGRQLLLEQVLINLLLNARDALLEGPSAVRRITLAARPAETPAAGAAVVLTVADTGPGIPAAALPRLFDPFFTTKPTGQGTGLGLTLCHGIMRSLGGEIGAANRPAGGAEFRLLLQAAGAAAAEPAAPAAPAAAVP</sequence>
<name>A0A4R5Q899_9PROT</name>
<dbReference type="PROSITE" id="PS50113">
    <property type="entry name" value="PAC"/>
    <property type="match status" value="1"/>
</dbReference>
<evidence type="ECO:0000313" key="12">
    <source>
        <dbReference type="Proteomes" id="UP000295096"/>
    </source>
</evidence>
<dbReference type="CDD" id="cd12915">
    <property type="entry name" value="PDC2_DGC_like"/>
    <property type="match status" value="1"/>
</dbReference>
<keyword evidence="5" id="KW-0547">Nucleotide-binding</keyword>
<dbReference type="Gene3D" id="1.10.287.130">
    <property type="match status" value="1"/>
</dbReference>
<dbReference type="SMART" id="SM00086">
    <property type="entry name" value="PAC"/>
    <property type="match status" value="1"/>
</dbReference>
<dbReference type="Pfam" id="PF08448">
    <property type="entry name" value="PAS_4"/>
    <property type="match status" value="1"/>
</dbReference>
<dbReference type="NCBIfam" id="TIGR00229">
    <property type="entry name" value="sensory_box"/>
    <property type="match status" value="1"/>
</dbReference>
<dbReference type="InterPro" id="IPR001610">
    <property type="entry name" value="PAC"/>
</dbReference>
<dbReference type="CDD" id="cd00130">
    <property type="entry name" value="PAS"/>
    <property type="match status" value="1"/>
</dbReference>
<dbReference type="OrthoDB" id="9796100at2"/>
<evidence type="ECO:0000313" key="11">
    <source>
        <dbReference type="EMBL" id="TDH59170.1"/>
    </source>
</evidence>
<dbReference type="InterPro" id="IPR000700">
    <property type="entry name" value="PAS-assoc_C"/>
</dbReference>
<dbReference type="GO" id="GO:0005524">
    <property type="term" value="F:ATP binding"/>
    <property type="evidence" value="ECO:0007669"/>
    <property type="project" value="UniProtKB-KW"/>
</dbReference>
<dbReference type="EMBL" id="SMSJ01000077">
    <property type="protein sequence ID" value="TDH59170.1"/>
    <property type="molecule type" value="Genomic_DNA"/>
</dbReference>
<dbReference type="InterPro" id="IPR004358">
    <property type="entry name" value="Sig_transdc_His_kin-like_C"/>
</dbReference>
<dbReference type="Gene3D" id="3.30.565.10">
    <property type="entry name" value="Histidine kinase-like ATPase, C-terminal domain"/>
    <property type="match status" value="1"/>
</dbReference>
<keyword evidence="3" id="KW-0597">Phosphoprotein</keyword>
<feature type="domain" description="Histidine kinase" evidence="9">
    <location>
        <begin position="479"/>
        <end position="702"/>
    </location>
</feature>
<dbReference type="Gene3D" id="3.30.450.20">
    <property type="entry name" value="PAS domain"/>
    <property type="match status" value="3"/>
</dbReference>
<dbReference type="InterPro" id="IPR003661">
    <property type="entry name" value="HisK_dim/P_dom"/>
</dbReference>
<keyword evidence="8" id="KW-0902">Two-component regulatory system</keyword>
<evidence type="ECO:0000256" key="7">
    <source>
        <dbReference type="ARBA" id="ARBA00022840"/>
    </source>
</evidence>
<accession>A0A4R5Q899</accession>
<evidence type="ECO:0000256" key="4">
    <source>
        <dbReference type="ARBA" id="ARBA00022679"/>
    </source>
</evidence>
<dbReference type="SMART" id="SM00388">
    <property type="entry name" value="HisKA"/>
    <property type="match status" value="1"/>
</dbReference>
<keyword evidence="12" id="KW-1185">Reference proteome</keyword>
<dbReference type="PANTHER" id="PTHR43065:SF46">
    <property type="entry name" value="C4-DICARBOXYLATE TRANSPORT SENSOR PROTEIN DCTB"/>
    <property type="match status" value="1"/>
</dbReference>
<dbReference type="Proteomes" id="UP000295096">
    <property type="component" value="Unassembled WGS sequence"/>
</dbReference>
<proteinExistence type="predicted"/>
<dbReference type="EC" id="2.7.13.3" evidence="2"/>
<dbReference type="CDD" id="cd00082">
    <property type="entry name" value="HisKA"/>
    <property type="match status" value="1"/>
</dbReference>
<gene>
    <name evidence="11" type="ORF">E2C06_28750</name>
</gene>
<evidence type="ECO:0000256" key="5">
    <source>
        <dbReference type="ARBA" id="ARBA00022741"/>
    </source>
</evidence>
<dbReference type="SUPFAM" id="SSF55785">
    <property type="entry name" value="PYP-like sensor domain (PAS domain)"/>
    <property type="match status" value="1"/>
</dbReference>
<comment type="catalytic activity">
    <reaction evidence="1">
        <text>ATP + protein L-histidine = ADP + protein N-phospho-L-histidine.</text>
        <dbReference type="EC" id="2.7.13.3"/>
    </reaction>
</comment>
<dbReference type="GO" id="GO:0000155">
    <property type="term" value="F:phosphorelay sensor kinase activity"/>
    <property type="evidence" value="ECO:0007669"/>
    <property type="project" value="InterPro"/>
</dbReference>
<reference evidence="11 12" key="1">
    <citation type="journal article" date="2016" name="J. Microbiol.">
        <title>Dankookia rubra gen. nov., sp. nov., an alphaproteobacterium isolated from sediment of a shallow stream.</title>
        <authorList>
            <person name="Kim W.H."/>
            <person name="Kim D.H."/>
            <person name="Kang K."/>
            <person name="Ahn T.Y."/>
        </authorList>
    </citation>
    <scope>NUCLEOTIDE SEQUENCE [LARGE SCALE GENOMIC DNA]</scope>
    <source>
        <strain evidence="11 12">JCM30602</strain>
    </source>
</reference>
<dbReference type="PROSITE" id="PS50109">
    <property type="entry name" value="HIS_KIN"/>
    <property type="match status" value="1"/>
</dbReference>
<keyword evidence="6" id="KW-0418">Kinase</keyword>
<dbReference type="PANTHER" id="PTHR43065">
    <property type="entry name" value="SENSOR HISTIDINE KINASE"/>
    <property type="match status" value="1"/>
</dbReference>
<keyword evidence="7" id="KW-0067">ATP-binding</keyword>
<dbReference type="InterPro" id="IPR005467">
    <property type="entry name" value="His_kinase_dom"/>
</dbReference>
<dbReference type="InterPro" id="IPR036097">
    <property type="entry name" value="HisK_dim/P_sf"/>
</dbReference>
<dbReference type="PRINTS" id="PR00344">
    <property type="entry name" value="BCTRLSENSOR"/>
</dbReference>
<dbReference type="SUPFAM" id="SSF47384">
    <property type="entry name" value="Homodimeric domain of signal transducing histidine kinase"/>
    <property type="match status" value="1"/>
</dbReference>
<organism evidence="11 12">
    <name type="scientific">Dankookia rubra</name>
    <dbReference type="NCBI Taxonomy" id="1442381"/>
    <lineage>
        <taxon>Bacteria</taxon>
        <taxon>Pseudomonadati</taxon>
        <taxon>Pseudomonadota</taxon>
        <taxon>Alphaproteobacteria</taxon>
        <taxon>Acetobacterales</taxon>
        <taxon>Roseomonadaceae</taxon>
        <taxon>Dankookia</taxon>
    </lineage>
</organism>
<evidence type="ECO:0000256" key="2">
    <source>
        <dbReference type="ARBA" id="ARBA00012438"/>
    </source>
</evidence>
<dbReference type="SUPFAM" id="SSF55874">
    <property type="entry name" value="ATPase domain of HSP90 chaperone/DNA topoisomerase II/histidine kinase"/>
    <property type="match status" value="1"/>
</dbReference>
<comment type="caution">
    <text evidence="11">The sequence shown here is derived from an EMBL/GenBank/DDBJ whole genome shotgun (WGS) entry which is preliminary data.</text>
</comment>
<dbReference type="RefSeq" id="WP_133292023.1">
    <property type="nucleotide sequence ID" value="NZ_SMSJ01000077.1"/>
</dbReference>
<dbReference type="AlphaFoldDB" id="A0A4R5Q899"/>
<evidence type="ECO:0000259" key="10">
    <source>
        <dbReference type="PROSITE" id="PS50113"/>
    </source>
</evidence>
<dbReference type="SMART" id="SM00387">
    <property type="entry name" value="HATPase_c"/>
    <property type="match status" value="1"/>
</dbReference>
<dbReference type="InterPro" id="IPR035965">
    <property type="entry name" value="PAS-like_dom_sf"/>
</dbReference>
<feature type="domain" description="PAC" evidence="10">
    <location>
        <begin position="414"/>
        <end position="466"/>
    </location>
</feature>
<protein>
    <recommendedName>
        <fullName evidence="2">histidine kinase</fullName>
        <ecNumber evidence="2">2.7.13.3</ecNumber>
    </recommendedName>
</protein>
<keyword evidence="4" id="KW-0808">Transferase</keyword>
<dbReference type="Pfam" id="PF02518">
    <property type="entry name" value="HATPase_c"/>
    <property type="match status" value="1"/>
</dbReference>
<dbReference type="InterPro" id="IPR003594">
    <property type="entry name" value="HATPase_dom"/>
</dbReference>
<dbReference type="InterPro" id="IPR013656">
    <property type="entry name" value="PAS_4"/>
</dbReference>
<evidence type="ECO:0000256" key="8">
    <source>
        <dbReference type="ARBA" id="ARBA00023012"/>
    </source>
</evidence>
<dbReference type="CDD" id="cd12914">
    <property type="entry name" value="PDC1_DGC_like"/>
    <property type="match status" value="1"/>
</dbReference>
<dbReference type="InterPro" id="IPR036890">
    <property type="entry name" value="HATPase_C_sf"/>
</dbReference>
<evidence type="ECO:0000259" key="9">
    <source>
        <dbReference type="PROSITE" id="PS50109"/>
    </source>
</evidence>
<evidence type="ECO:0000256" key="3">
    <source>
        <dbReference type="ARBA" id="ARBA00022553"/>
    </source>
</evidence>
<evidence type="ECO:0000256" key="1">
    <source>
        <dbReference type="ARBA" id="ARBA00000085"/>
    </source>
</evidence>